<proteinExistence type="predicted"/>
<name>A0ABD3H342_9MARC</name>
<evidence type="ECO:0000313" key="1">
    <source>
        <dbReference type="EMBL" id="KAL3685920.1"/>
    </source>
</evidence>
<dbReference type="EMBL" id="JBJQOH010000006">
    <property type="protein sequence ID" value="KAL3685920.1"/>
    <property type="molecule type" value="Genomic_DNA"/>
</dbReference>
<dbReference type="Proteomes" id="UP001633002">
    <property type="component" value="Unassembled WGS sequence"/>
</dbReference>
<protein>
    <submittedName>
        <fullName evidence="1">Uncharacterized protein</fullName>
    </submittedName>
</protein>
<accession>A0ABD3H342</accession>
<evidence type="ECO:0000313" key="2">
    <source>
        <dbReference type="Proteomes" id="UP001633002"/>
    </source>
</evidence>
<sequence length="125" mass="13796">MVCVHEFHPVQEDSGIDRRVVLRVLTVMVRGTGAVVAVKSVDVEECGFVVFYGPHAESCGVSGTPVGYGGSHLDECVAHFRCIVSFSDLFSLRAGRVGLWRFWRMPRLEGSGRASLRRFLPALML</sequence>
<keyword evidence="2" id="KW-1185">Reference proteome</keyword>
<dbReference type="AlphaFoldDB" id="A0ABD3H342"/>
<reference evidence="1 2" key="1">
    <citation type="submission" date="2024-09" db="EMBL/GenBank/DDBJ databases">
        <title>Chromosome-scale assembly of Riccia sorocarpa.</title>
        <authorList>
            <person name="Paukszto L."/>
        </authorList>
    </citation>
    <scope>NUCLEOTIDE SEQUENCE [LARGE SCALE GENOMIC DNA]</scope>
    <source>
        <strain evidence="1">LP-2024</strain>
        <tissue evidence="1">Aerial parts of the thallus</tissue>
    </source>
</reference>
<organism evidence="1 2">
    <name type="scientific">Riccia sorocarpa</name>
    <dbReference type="NCBI Taxonomy" id="122646"/>
    <lineage>
        <taxon>Eukaryota</taxon>
        <taxon>Viridiplantae</taxon>
        <taxon>Streptophyta</taxon>
        <taxon>Embryophyta</taxon>
        <taxon>Marchantiophyta</taxon>
        <taxon>Marchantiopsida</taxon>
        <taxon>Marchantiidae</taxon>
        <taxon>Marchantiales</taxon>
        <taxon>Ricciaceae</taxon>
        <taxon>Riccia</taxon>
    </lineage>
</organism>
<gene>
    <name evidence="1" type="ORF">R1sor_003942</name>
</gene>
<comment type="caution">
    <text evidence="1">The sequence shown here is derived from an EMBL/GenBank/DDBJ whole genome shotgun (WGS) entry which is preliminary data.</text>
</comment>